<dbReference type="GO" id="GO:0004152">
    <property type="term" value="F:dihydroorotate dehydrogenase activity"/>
    <property type="evidence" value="ECO:0007669"/>
    <property type="project" value="TreeGrafter"/>
</dbReference>
<dbReference type="GO" id="GO:0006207">
    <property type="term" value="P:'de novo' pyrimidine nucleobase biosynthetic process"/>
    <property type="evidence" value="ECO:0007669"/>
    <property type="project" value="TreeGrafter"/>
</dbReference>
<keyword evidence="6" id="KW-0560">Oxidoreductase</keyword>
<evidence type="ECO:0000313" key="9">
    <source>
        <dbReference type="Proteomes" id="UP000034611"/>
    </source>
</evidence>
<comment type="pathway">
    <text evidence="2">Pyrimidine metabolism; UMP biosynthesis via de novo pathway.</text>
</comment>
<dbReference type="EMBL" id="LCEY01000021">
    <property type="protein sequence ID" value="KKS80325.1"/>
    <property type="molecule type" value="Genomic_DNA"/>
</dbReference>
<dbReference type="AlphaFoldDB" id="A0A0G1C3T4"/>
<evidence type="ECO:0000256" key="6">
    <source>
        <dbReference type="ARBA" id="ARBA00023002"/>
    </source>
</evidence>
<organism evidence="8 9">
    <name type="scientific">Candidatus Woesebacteria bacterium GW2011_GWC1_43_10b</name>
    <dbReference type="NCBI Taxonomy" id="1618585"/>
    <lineage>
        <taxon>Bacteria</taxon>
        <taxon>Candidatus Woeseibacteriota</taxon>
    </lineage>
</organism>
<dbReference type="GO" id="GO:0005886">
    <property type="term" value="C:plasma membrane"/>
    <property type="evidence" value="ECO:0007669"/>
    <property type="project" value="TreeGrafter"/>
</dbReference>
<dbReference type="GO" id="GO:0005737">
    <property type="term" value="C:cytoplasm"/>
    <property type="evidence" value="ECO:0007669"/>
    <property type="project" value="InterPro"/>
</dbReference>
<feature type="non-terminal residue" evidence="8">
    <location>
        <position position="174"/>
    </location>
</feature>
<sequence>MFRFLYKNFLKPVLFLFDAEFVHENMLGLGELIGKFGINPDGKSGLRQNRRRKNLLSLFFGKKYPELKQNIFGIELESPIGLAAGFDYKAKLTQVLPSLGFGFQTVGTITNQPCEGNQKPRLGRLPKSRSLMVNKGFKNKGAEKISKKLAGLNFSNAIGVSIGVTNTEKIKTEE</sequence>
<evidence type="ECO:0000256" key="1">
    <source>
        <dbReference type="ARBA" id="ARBA00001917"/>
    </source>
</evidence>
<keyword evidence="5" id="KW-0665">Pyrimidine biosynthesis</keyword>
<dbReference type="InterPro" id="IPR013785">
    <property type="entry name" value="Aldolase_TIM"/>
</dbReference>
<evidence type="ECO:0000256" key="2">
    <source>
        <dbReference type="ARBA" id="ARBA00004725"/>
    </source>
</evidence>
<evidence type="ECO:0000259" key="7">
    <source>
        <dbReference type="Pfam" id="PF01180"/>
    </source>
</evidence>
<dbReference type="GO" id="GO:0009220">
    <property type="term" value="P:pyrimidine ribonucleotide biosynthetic process"/>
    <property type="evidence" value="ECO:0007669"/>
    <property type="project" value="TreeGrafter"/>
</dbReference>
<proteinExistence type="predicted"/>
<accession>A0A0G1C3T4</accession>
<dbReference type="Proteomes" id="UP000034611">
    <property type="component" value="Unassembled WGS sequence"/>
</dbReference>
<comment type="caution">
    <text evidence="8">The sequence shown here is derived from an EMBL/GenBank/DDBJ whole genome shotgun (WGS) entry which is preliminary data.</text>
</comment>
<protein>
    <submittedName>
        <fullName evidence="8">Dihydroorotate dehydrogenase 2</fullName>
    </submittedName>
</protein>
<dbReference type="PANTHER" id="PTHR48109">
    <property type="entry name" value="DIHYDROOROTATE DEHYDROGENASE (QUINONE), MITOCHONDRIAL-RELATED"/>
    <property type="match status" value="1"/>
</dbReference>
<feature type="domain" description="Dihydroorotate dehydrogenase catalytic" evidence="7">
    <location>
        <begin position="67"/>
        <end position="167"/>
    </location>
</feature>
<dbReference type="Pfam" id="PF01180">
    <property type="entry name" value="DHO_dh"/>
    <property type="match status" value="1"/>
</dbReference>
<gene>
    <name evidence="8" type="ORF">UV56_C0021G0008</name>
</gene>
<dbReference type="Gene3D" id="3.20.20.70">
    <property type="entry name" value="Aldolase class I"/>
    <property type="match status" value="1"/>
</dbReference>
<keyword evidence="4" id="KW-0288">FMN</keyword>
<comment type="cofactor">
    <cofactor evidence="1">
        <name>FMN</name>
        <dbReference type="ChEBI" id="CHEBI:58210"/>
    </cofactor>
</comment>
<evidence type="ECO:0000256" key="5">
    <source>
        <dbReference type="ARBA" id="ARBA00022975"/>
    </source>
</evidence>
<dbReference type="InterPro" id="IPR005720">
    <property type="entry name" value="Dihydroorotate_DH_cat"/>
</dbReference>
<evidence type="ECO:0000313" key="8">
    <source>
        <dbReference type="EMBL" id="KKS80325.1"/>
    </source>
</evidence>
<dbReference type="SUPFAM" id="SSF51395">
    <property type="entry name" value="FMN-linked oxidoreductases"/>
    <property type="match status" value="1"/>
</dbReference>
<evidence type="ECO:0000256" key="3">
    <source>
        <dbReference type="ARBA" id="ARBA00022630"/>
    </source>
</evidence>
<reference evidence="8 9" key="1">
    <citation type="journal article" date="2015" name="Nature">
        <title>rRNA introns, odd ribosomes, and small enigmatic genomes across a large radiation of phyla.</title>
        <authorList>
            <person name="Brown C.T."/>
            <person name="Hug L.A."/>
            <person name="Thomas B.C."/>
            <person name="Sharon I."/>
            <person name="Castelle C.J."/>
            <person name="Singh A."/>
            <person name="Wilkins M.J."/>
            <person name="Williams K.H."/>
            <person name="Banfield J.F."/>
        </authorList>
    </citation>
    <scope>NUCLEOTIDE SEQUENCE [LARGE SCALE GENOMIC DNA]</scope>
</reference>
<evidence type="ECO:0000256" key="4">
    <source>
        <dbReference type="ARBA" id="ARBA00022643"/>
    </source>
</evidence>
<keyword evidence="3" id="KW-0285">Flavoprotein</keyword>
<dbReference type="PANTHER" id="PTHR48109:SF4">
    <property type="entry name" value="DIHYDROOROTATE DEHYDROGENASE (QUINONE), MITOCHONDRIAL"/>
    <property type="match status" value="1"/>
</dbReference>
<name>A0A0G1C3T4_9BACT</name>
<dbReference type="InterPro" id="IPR050074">
    <property type="entry name" value="DHO_dehydrogenase"/>
</dbReference>